<organism evidence="9 10">
    <name type="scientific">Rhodococcus sovatensis</name>
    <dbReference type="NCBI Taxonomy" id="1805840"/>
    <lineage>
        <taxon>Bacteria</taxon>
        <taxon>Bacillati</taxon>
        <taxon>Actinomycetota</taxon>
        <taxon>Actinomycetes</taxon>
        <taxon>Mycobacteriales</taxon>
        <taxon>Nocardiaceae</taxon>
        <taxon>Rhodococcus</taxon>
    </lineage>
</organism>
<evidence type="ECO:0000256" key="5">
    <source>
        <dbReference type="ARBA" id="ARBA00023004"/>
    </source>
</evidence>
<evidence type="ECO:0000256" key="3">
    <source>
        <dbReference type="ARBA" id="ARBA00022723"/>
    </source>
</evidence>
<keyword evidence="10" id="KW-1185">Reference proteome</keyword>
<comment type="cofactor">
    <cofactor evidence="1">
        <name>heme b</name>
        <dbReference type="ChEBI" id="CHEBI:60344"/>
    </cofactor>
</comment>
<evidence type="ECO:0000256" key="1">
    <source>
        <dbReference type="ARBA" id="ARBA00001970"/>
    </source>
</evidence>
<dbReference type="NCBIfam" id="TIGR01413">
    <property type="entry name" value="Dyp_perox_fam"/>
    <property type="match status" value="1"/>
</dbReference>
<feature type="domain" description="Dyp-type peroxidase N-terminal" evidence="7">
    <location>
        <begin position="7"/>
        <end position="135"/>
    </location>
</feature>
<dbReference type="GO" id="GO:0004601">
    <property type="term" value="F:peroxidase activity"/>
    <property type="evidence" value="ECO:0007669"/>
    <property type="project" value="UniProtKB-KW"/>
</dbReference>
<evidence type="ECO:0000259" key="7">
    <source>
        <dbReference type="Pfam" id="PF04261"/>
    </source>
</evidence>
<dbReference type="InterPro" id="IPR048328">
    <property type="entry name" value="Dyp_perox_C"/>
</dbReference>
<evidence type="ECO:0000256" key="2">
    <source>
        <dbReference type="ARBA" id="ARBA00022559"/>
    </source>
</evidence>
<reference evidence="9 10" key="1">
    <citation type="submission" date="2024-03" db="EMBL/GenBank/DDBJ databases">
        <title>Natural products discovery in diverse microorganisms through a two-stage MS feature dereplication strategy.</title>
        <authorList>
            <person name="Zhang R."/>
        </authorList>
    </citation>
    <scope>NUCLEOTIDE SEQUENCE [LARGE SCALE GENOMIC DNA]</scope>
    <source>
        <strain evidence="9 10">18930</strain>
    </source>
</reference>
<sequence length="342" mass="36737">MILVPPQPVLSPQTIAAIFLVVTIDDGGEDVVRALLADITGLQRSVGSRVPAGEATCVVGIGSDAWDRLFDGPRPAKLHSFVAVNGEKHSAPSTPGDLLFHLRAQQTDLVFEMATRIMGALDGFVTVVDEVHGFKYFEMRDLLGFVDGTENPTGDDAAVAVRVGDEDAAFAGGSYVVVQKYLHDMAAWNSLSTEAQERVIGRSKLDNIEMADEKKPPNSHIALNVIEDENGRQLQIVRDNMPFGSVGTKEFGTYFIGYSATPTVIERMLDNMYLGNPVGNHDRILDFSTAVTGTLFFVPTAESLDAPGRPQSLDCPEPEASLEDSLGIGSLTTSVDKGVLIS</sequence>
<name>A0ABZ2PRP5_9NOCA</name>
<dbReference type="PANTHER" id="PTHR30521">
    <property type="entry name" value="DEFERROCHELATASE/PEROXIDASE"/>
    <property type="match status" value="1"/>
</dbReference>
<evidence type="ECO:0000256" key="6">
    <source>
        <dbReference type="ARBA" id="ARBA00025737"/>
    </source>
</evidence>
<evidence type="ECO:0000256" key="4">
    <source>
        <dbReference type="ARBA" id="ARBA00023002"/>
    </source>
</evidence>
<evidence type="ECO:0000313" key="9">
    <source>
        <dbReference type="EMBL" id="WXG71547.1"/>
    </source>
</evidence>
<dbReference type="InterPro" id="IPR011008">
    <property type="entry name" value="Dimeric_a/b-barrel"/>
</dbReference>
<dbReference type="InterPro" id="IPR006314">
    <property type="entry name" value="Dyp_peroxidase"/>
</dbReference>
<keyword evidence="4" id="KW-0560">Oxidoreductase</keyword>
<dbReference type="Pfam" id="PF04261">
    <property type="entry name" value="Dyp_perox_N"/>
    <property type="match status" value="1"/>
</dbReference>
<dbReference type="Proteomes" id="UP001432000">
    <property type="component" value="Chromosome"/>
</dbReference>
<dbReference type="PROSITE" id="PS51404">
    <property type="entry name" value="DYP_PEROXIDASE"/>
    <property type="match status" value="1"/>
</dbReference>
<evidence type="ECO:0000313" key="10">
    <source>
        <dbReference type="Proteomes" id="UP001432000"/>
    </source>
</evidence>
<gene>
    <name evidence="9" type="ORF">WDS16_04620</name>
</gene>
<protein>
    <submittedName>
        <fullName evidence="9">Dyp-type peroxidase</fullName>
    </submittedName>
</protein>
<evidence type="ECO:0000259" key="8">
    <source>
        <dbReference type="Pfam" id="PF20628"/>
    </source>
</evidence>
<dbReference type="SUPFAM" id="SSF54909">
    <property type="entry name" value="Dimeric alpha+beta barrel"/>
    <property type="match status" value="1"/>
</dbReference>
<keyword evidence="3" id="KW-0479">Metal-binding</keyword>
<feature type="domain" description="Dyp-type peroxidase C-terminal" evidence="8">
    <location>
        <begin position="139"/>
        <end position="302"/>
    </location>
</feature>
<comment type="similarity">
    <text evidence="6">Belongs to the DyP-type peroxidase family.</text>
</comment>
<dbReference type="PANTHER" id="PTHR30521:SF0">
    <property type="entry name" value="DYP-TYPE PEROXIDASE FAMILY PROTEIN"/>
    <property type="match status" value="1"/>
</dbReference>
<accession>A0ABZ2PRP5</accession>
<keyword evidence="5" id="KW-0408">Iron</keyword>
<dbReference type="InterPro" id="IPR048327">
    <property type="entry name" value="Dyp_perox_N"/>
</dbReference>
<keyword evidence="2 9" id="KW-0575">Peroxidase</keyword>
<dbReference type="Pfam" id="PF20628">
    <property type="entry name" value="Dyp_perox_C"/>
    <property type="match status" value="1"/>
</dbReference>
<proteinExistence type="inferred from homology"/>
<dbReference type="EMBL" id="CP147846">
    <property type="protein sequence ID" value="WXG71547.1"/>
    <property type="molecule type" value="Genomic_DNA"/>
</dbReference>